<keyword evidence="2" id="KW-1185">Reference proteome</keyword>
<proteinExistence type="predicted"/>
<reference evidence="1 2" key="2">
    <citation type="submission" date="2018-11" db="EMBL/GenBank/DDBJ databases">
        <authorList>
            <consortium name="Pathogen Informatics"/>
        </authorList>
    </citation>
    <scope>NUCLEOTIDE SEQUENCE [LARGE SCALE GENOMIC DNA]</scope>
</reference>
<reference evidence="3" key="1">
    <citation type="submission" date="2017-02" db="UniProtKB">
        <authorList>
            <consortium name="WormBaseParasite"/>
        </authorList>
    </citation>
    <scope>IDENTIFICATION</scope>
</reference>
<gene>
    <name evidence="1" type="ORF">BPAG_LOCUS7482</name>
</gene>
<organism evidence="3">
    <name type="scientific">Brugia pahangi</name>
    <name type="common">Filarial nematode worm</name>
    <dbReference type="NCBI Taxonomy" id="6280"/>
    <lineage>
        <taxon>Eukaryota</taxon>
        <taxon>Metazoa</taxon>
        <taxon>Ecdysozoa</taxon>
        <taxon>Nematoda</taxon>
        <taxon>Chromadorea</taxon>
        <taxon>Rhabditida</taxon>
        <taxon>Spirurina</taxon>
        <taxon>Spiruromorpha</taxon>
        <taxon>Filarioidea</taxon>
        <taxon>Onchocercidae</taxon>
        <taxon>Brugia</taxon>
    </lineage>
</organism>
<evidence type="ECO:0000313" key="2">
    <source>
        <dbReference type="Proteomes" id="UP000278627"/>
    </source>
</evidence>
<dbReference type="WBParaSite" id="BPAG_0000751801-mRNA-1">
    <property type="protein sequence ID" value="BPAG_0000751801-mRNA-1"/>
    <property type="gene ID" value="BPAG_0000751801"/>
</dbReference>
<dbReference type="STRING" id="6280.A0A0N4TH30"/>
<dbReference type="EMBL" id="UZAD01008540">
    <property type="protein sequence ID" value="VDN88668.1"/>
    <property type="molecule type" value="Genomic_DNA"/>
</dbReference>
<name>A0A0N4TH30_BRUPA</name>
<evidence type="ECO:0000313" key="1">
    <source>
        <dbReference type="EMBL" id="VDN88668.1"/>
    </source>
</evidence>
<evidence type="ECO:0000313" key="3">
    <source>
        <dbReference type="WBParaSite" id="BPAG_0000751801-mRNA-1"/>
    </source>
</evidence>
<protein>
    <submittedName>
        <fullName evidence="3">COesterase domain-containing protein</fullName>
    </submittedName>
</protein>
<accession>A0A0N4TH30</accession>
<dbReference type="Proteomes" id="UP000278627">
    <property type="component" value="Unassembled WGS sequence"/>
</dbReference>
<dbReference type="AlphaFoldDB" id="A0A0N4TH30"/>
<sequence>MNCHHIMQRYFSQNNFNGHINKLEKGWTPGIPYEVNGDIPLVIYTSNCSKLRVAIAETPGPLVKGLISFG</sequence>